<name>A0ACB8BMI5_9AGAM</name>
<dbReference type="Proteomes" id="UP000790709">
    <property type="component" value="Unassembled WGS sequence"/>
</dbReference>
<dbReference type="EMBL" id="MU266378">
    <property type="protein sequence ID" value="KAH7926711.1"/>
    <property type="molecule type" value="Genomic_DNA"/>
</dbReference>
<reference evidence="1" key="1">
    <citation type="journal article" date="2021" name="New Phytol.">
        <title>Evolutionary innovations through gain and loss of genes in the ectomycorrhizal Boletales.</title>
        <authorList>
            <person name="Wu G."/>
            <person name="Miyauchi S."/>
            <person name="Morin E."/>
            <person name="Kuo A."/>
            <person name="Drula E."/>
            <person name="Varga T."/>
            <person name="Kohler A."/>
            <person name="Feng B."/>
            <person name="Cao Y."/>
            <person name="Lipzen A."/>
            <person name="Daum C."/>
            <person name="Hundley H."/>
            <person name="Pangilinan J."/>
            <person name="Johnson J."/>
            <person name="Barry K."/>
            <person name="LaButti K."/>
            <person name="Ng V."/>
            <person name="Ahrendt S."/>
            <person name="Min B."/>
            <person name="Choi I.G."/>
            <person name="Park H."/>
            <person name="Plett J.M."/>
            <person name="Magnuson J."/>
            <person name="Spatafora J.W."/>
            <person name="Nagy L.G."/>
            <person name="Henrissat B."/>
            <person name="Grigoriev I.V."/>
            <person name="Yang Z.L."/>
            <person name="Xu J."/>
            <person name="Martin F.M."/>
        </authorList>
    </citation>
    <scope>NUCLEOTIDE SEQUENCE</scope>
    <source>
        <strain evidence="1">KUC20120723A-06</strain>
    </source>
</reference>
<evidence type="ECO:0000313" key="2">
    <source>
        <dbReference type="Proteomes" id="UP000790709"/>
    </source>
</evidence>
<organism evidence="1 2">
    <name type="scientific">Leucogyrophana mollusca</name>
    <dbReference type="NCBI Taxonomy" id="85980"/>
    <lineage>
        <taxon>Eukaryota</taxon>
        <taxon>Fungi</taxon>
        <taxon>Dikarya</taxon>
        <taxon>Basidiomycota</taxon>
        <taxon>Agaricomycotina</taxon>
        <taxon>Agaricomycetes</taxon>
        <taxon>Agaricomycetidae</taxon>
        <taxon>Boletales</taxon>
        <taxon>Boletales incertae sedis</taxon>
        <taxon>Leucogyrophana</taxon>
    </lineage>
</organism>
<sequence>MLKALSLACGRGNQSRKYLHVRPYSSHGDSSSSSNPFPYPTQPFPLPHHIFHLPRNPSKADVKRRYYELVRIYHPDSPVARHYPPEVSQARFQAITKAYDVLRGKSALTGETLGSQTSTTMDPARWATGTRQSGRPHFDDTSGDERWKERTIMAAAMLTIAAFVIQTTITRQQAIAEAAARRRPGPSSNNQSRTDDTLADNSRS</sequence>
<protein>
    <submittedName>
        <fullName evidence="1">Uncharacterized protein</fullName>
    </submittedName>
</protein>
<keyword evidence="2" id="KW-1185">Reference proteome</keyword>
<proteinExistence type="predicted"/>
<comment type="caution">
    <text evidence="1">The sequence shown here is derived from an EMBL/GenBank/DDBJ whole genome shotgun (WGS) entry which is preliminary data.</text>
</comment>
<evidence type="ECO:0000313" key="1">
    <source>
        <dbReference type="EMBL" id="KAH7926711.1"/>
    </source>
</evidence>
<gene>
    <name evidence="1" type="ORF">BV22DRAFT_1111516</name>
</gene>
<accession>A0ACB8BMI5</accession>